<dbReference type="RefSeq" id="WP_170115158.1">
    <property type="nucleotide sequence ID" value="NZ_QGGU01000004.1"/>
</dbReference>
<evidence type="ECO:0000313" key="2">
    <source>
        <dbReference type="Proteomes" id="UP000245790"/>
    </source>
</evidence>
<reference evidence="1 2" key="1">
    <citation type="submission" date="2018-05" db="EMBL/GenBank/DDBJ databases">
        <title>Genomic Encyclopedia of Type Strains, Phase IV (KMG-IV): sequencing the most valuable type-strain genomes for metagenomic binning, comparative biology and taxonomic classification.</title>
        <authorList>
            <person name="Goeker M."/>
        </authorList>
    </citation>
    <scope>NUCLEOTIDE SEQUENCE [LARGE SCALE GENOMIC DNA]</scope>
    <source>
        <strain evidence="1 2">DSM 25350</strain>
    </source>
</reference>
<evidence type="ECO:0000313" key="1">
    <source>
        <dbReference type="EMBL" id="PWK52835.1"/>
    </source>
</evidence>
<sequence>MDFFSWIIMWFSMEISPTKVEQTEVTKTSYPVEAISCKPYPECEIEEYEQQGNQP</sequence>
<protein>
    <submittedName>
        <fullName evidence="1">Uncharacterized protein</fullName>
    </submittedName>
</protein>
<gene>
    <name evidence="1" type="ORF">C8D97_10453</name>
</gene>
<name>A0A316FXJ3_9GAMM</name>
<proteinExistence type="predicted"/>
<organism evidence="1 2">
    <name type="scientific">Pleionea mediterranea</name>
    <dbReference type="NCBI Taxonomy" id="523701"/>
    <lineage>
        <taxon>Bacteria</taxon>
        <taxon>Pseudomonadati</taxon>
        <taxon>Pseudomonadota</taxon>
        <taxon>Gammaproteobacteria</taxon>
        <taxon>Oceanospirillales</taxon>
        <taxon>Pleioneaceae</taxon>
        <taxon>Pleionea</taxon>
    </lineage>
</organism>
<comment type="caution">
    <text evidence="1">The sequence shown here is derived from an EMBL/GenBank/DDBJ whole genome shotgun (WGS) entry which is preliminary data.</text>
</comment>
<keyword evidence="2" id="KW-1185">Reference proteome</keyword>
<dbReference type="Proteomes" id="UP000245790">
    <property type="component" value="Unassembled WGS sequence"/>
</dbReference>
<dbReference type="AlphaFoldDB" id="A0A316FXJ3"/>
<accession>A0A316FXJ3</accession>
<dbReference type="EMBL" id="QGGU01000004">
    <property type="protein sequence ID" value="PWK52835.1"/>
    <property type="molecule type" value="Genomic_DNA"/>
</dbReference>